<evidence type="ECO:0000256" key="1">
    <source>
        <dbReference type="ARBA" id="ARBA00006594"/>
    </source>
</evidence>
<evidence type="ECO:0000256" key="6">
    <source>
        <dbReference type="ARBA" id="ARBA00022747"/>
    </source>
</evidence>
<gene>
    <name evidence="11" type="ORF">ENU78_03795</name>
</gene>
<comment type="caution">
    <text evidence="11">The sequence shown here is derived from an EMBL/GenBank/DDBJ whole genome shotgun (WGS) entry which is preliminary data.</text>
</comment>
<keyword evidence="4 11" id="KW-0808">Transferase</keyword>
<keyword evidence="6" id="KW-0680">Restriction system</keyword>
<dbReference type="GO" id="GO:0003677">
    <property type="term" value="F:DNA binding"/>
    <property type="evidence" value="ECO:0007669"/>
    <property type="project" value="InterPro"/>
</dbReference>
<protein>
    <recommendedName>
        <fullName evidence="2">site-specific DNA-methyltransferase (adenine-specific)</fullName>
        <ecNumber evidence="2">2.1.1.72</ecNumber>
    </recommendedName>
</protein>
<dbReference type="Gene3D" id="3.40.50.150">
    <property type="entry name" value="Vaccinia Virus protein VP39"/>
    <property type="match status" value="1"/>
</dbReference>
<dbReference type="EC" id="2.1.1.72" evidence="2"/>
<sequence>MMDIDSYLAEHSEYIAEKIQEACKTSKNEAELRSKITSLIEHLASDLKLNLNLKEEYTLINGRADAVYNRLIIEYEPPMSLKENNNYNSNRHAIDQVKNYIDGLARLERHKPERLAGIVLDGNYFIFIRKKEDSWNIDPPIKVNESSVNHFLKLLLSLSKELALIPDNLVRDFGENTLVSRKVVSAFFKALTSTTNPKVKTLFEQWSTQFSEVCDYEATSKLKIESFAKKFGINDQKVDPFKFFFCLHTYYATFIKLLAIQIVYYYTMSRLVTDAKKILNLGSEEFKKYMENIEEGGIFRELGILNFIEGDFFSWYLEVWNDEIYQGFKTLISTLSDYSLVTLDVDPDTTRDLLKKLYQHLMPRELRHNLGEYYTPDWLAERLLNMLDEGNFKGDPDKRILDPACGSGTFLVIAIKKIKDYARRNAISEERLLEKILSNVVGFDLNPLAVISTRTNYLFALGELLKYRKSEIRIPVYLCDSIITPQEGEDLFTRNIIKFNTVVGPFQVPKNLVKAQYIDILADFLEEAVKLSLNEEEFKKKLCEKLPLIPKRDDYDIDIVFRLYDRLLTLERQGINGIWARIIKNAFAPLFVGEFDYVVGNPPWVNWESLPEGYRIETKNLWFKYGLFPHGGMDTILGSGKKDISMLMTYIAIDKYLKRNGRLGFVITQSVFKTAGSGQGFRKFKLYDGVTIKVVHVDDMVEINPFEGVGNRTAIIILQKGQSTKYPVPYNYWVKKIKGKSIKDNMTLDDVLSMTTLKQFYAEPVNENDPTSPWITGRMKAIRAVRKIIGKSDYTAHEGVNTGGANAVYWVEIIDQRPDGLVIVSNITEGAKRKVESIQTVIEPDLLYPLLRGRDVKRWRAEPSAWIIMVQDPIKRRGIDENVMKDKYPKTYLYLKRFEKVLRERAAFNRYFTRKNGIQMLEIGPFYSMFDVGDYTFAPYKVVWKYVASDFICSVVEPINGRPVIQNEKLMLVACESKEEAHYLCAMCNSSPARFIVLGYGVSTQLAPHLLENICIPKFDPKNKLHLYLSELSQKAHEVAKNIKYNDKEVKTNKEIIESIFEYSDSENQEYNNDLKKIEEEIDKVSTEIWGLTEEELKDIKISLTELIE</sequence>
<evidence type="ECO:0000256" key="2">
    <source>
        <dbReference type="ARBA" id="ARBA00011900"/>
    </source>
</evidence>
<evidence type="ECO:0000256" key="7">
    <source>
        <dbReference type="ARBA" id="ARBA00047942"/>
    </source>
</evidence>
<evidence type="ECO:0000256" key="8">
    <source>
        <dbReference type="SAM" id="Coils"/>
    </source>
</evidence>
<dbReference type="GO" id="GO:0009007">
    <property type="term" value="F:site-specific DNA-methyltransferase (adenine-specific) activity"/>
    <property type="evidence" value="ECO:0007669"/>
    <property type="project" value="UniProtKB-EC"/>
</dbReference>
<dbReference type="EMBL" id="DTDV01000010">
    <property type="protein sequence ID" value="HGK23558.1"/>
    <property type="molecule type" value="Genomic_DNA"/>
</dbReference>
<feature type="domain" description="Type II methyltransferase M.TaqI-like" evidence="10">
    <location>
        <begin position="439"/>
        <end position="693"/>
    </location>
</feature>
<dbReference type="InterPro" id="IPR002052">
    <property type="entry name" value="DNA_methylase_N6_adenine_CS"/>
</dbReference>
<feature type="domain" description="DNA methylase adenine-specific" evidence="9">
    <location>
        <begin position="351"/>
        <end position="424"/>
    </location>
</feature>
<evidence type="ECO:0000256" key="4">
    <source>
        <dbReference type="ARBA" id="ARBA00022679"/>
    </source>
</evidence>
<reference evidence="11" key="1">
    <citation type="journal article" date="2020" name="mSystems">
        <title>Genome- and Community-Level Interaction Insights into Carbon Utilization and Element Cycling Functions of Hydrothermarchaeota in Hydrothermal Sediment.</title>
        <authorList>
            <person name="Zhou Z."/>
            <person name="Liu Y."/>
            <person name="Xu W."/>
            <person name="Pan J."/>
            <person name="Luo Z.H."/>
            <person name="Li M."/>
        </authorList>
    </citation>
    <scope>NUCLEOTIDE SEQUENCE [LARGE SCALE GENOMIC DNA]</scope>
    <source>
        <strain evidence="11">SpSt-70</strain>
    </source>
</reference>
<dbReference type="InterPro" id="IPR050953">
    <property type="entry name" value="N4_N6_ade-DNA_methylase"/>
</dbReference>
<dbReference type="InterPro" id="IPR029063">
    <property type="entry name" value="SAM-dependent_MTases_sf"/>
</dbReference>
<dbReference type="PROSITE" id="PS00092">
    <property type="entry name" value="N6_MTASE"/>
    <property type="match status" value="1"/>
</dbReference>
<feature type="coiled-coil region" evidence="8">
    <location>
        <begin position="1061"/>
        <end position="1095"/>
    </location>
</feature>
<evidence type="ECO:0000259" key="9">
    <source>
        <dbReference type="Pfam" id="PF02384"/>
    </source>
</evidence>
<dbReference type="GO" id="GO:0008170">
    <property type="term" value="F:N-methyltransferase activity"/>
    <property type="evidence" value="ECO:0007669"/>
    <property type="project" value="InterPro"/>
</dbReference>
<dbReference type="GO" id="GO:0009307">
    <property type="term" value="P:DNA restriction-modification system"/>
    <property type="evidence" value="ECO:0007669"/>
    <property type="project" value="UniProtKB-KW"/>
</dbReference>
<proteinExistence type="inferred from homology"/>
<dbReference type="Pfam" id="PF02384">
    <property type="entry name" value="N6_Mtase"/>
    <property type="match status" value="1"/>
</dbReference>
<keyword evidence="5" id="KW-0949">S-adenosyl-L-methionine</keyword>
<accession>A0A7V3ZII1</accession>
<dbReference type="PANTHER" id="PTHR33841:SF4">
    <property type="entry name" value="RESTRICTION MODIFICATION SYSTEM DNA SPECIFICITY DOMAIN"/>
    <property type="match status" value="1"/>
</dbReference>
<keyword evidence="8" id="KW-0175">Coiled coil</keyword>
<dbReference type="PRINTS" id="PR00507">
    <property type="entry name" value="N12N6MTFRASE"/>
</dbReference>
<evidence type="ECO:0000256" key="3">
    <source>
        <dbReference type="ARBA" id="ARBA00022603"/>
    </source>
</evidence>
<name>A0A7V3ZII1_DICTH</name>
<evidence type="ECO:0000256" key="5">
    <source>
        <dbReference type="ARBA" id="ARBA00022691"/>
    </source>
</evidence>
<dbReference type="GO" id="GO:0032259">
    <property type="term" value="P:methylation"/>
    <property type="evidence" value="ECO:0007669"/>
    <property type="project" value="UniProtKB-KW"/>
</dbReference>
<organism evidence="11">
    <name type="scientific">Dictyoglomus thermophilum</name>
    <dbReference type="NCBI Taxonomy" id="14"/>
    <lineage>
        <taxon>Bacteria</taxon>
        <taxon>Pseudomonadati</taxon>
        <taxon>Dictyoglomota</taxon>
        <taxon>Dictyoglomia</taxon>
        <taxon>Dictyoglomales</taxon>
        <taxon>Dictyoglomaceae</taxon>
        <taxon>Dictyoglomus</taxon>
    </lineage>
</organism>
<comment type="catalytic activity">
    <reaction evidence="7">
        <text>a 2'-deoxyadenosine in DNA + S-adenosyl-L-methionine = an N(6)-methyl-2'-deoxyadenosine in DNA + S-adenosyl-L-homocysteine + H(+)</text>
        <dbReference type="Rhea" id="RHEA:15197"/>
        <dbReference type="Rhea" id="RHEA-COMP:12418"/>
        <dbReference type="Rhea" id="RHEA-COMP:12419"/>
        <dbReference type="ChEBI" id="CHEBI:15378"/>
        <dbReference type="ChEBI" id="CHEBI:57856"/>
        <dbReference type="ChEBI" id="CHEBI:59789"/>
        <dbReference type="ChEBI" id="CHEBI:90615"/>
        <dbReference type="ChEBI" id="CHEBI:90616"/>
        <dbReference type="EC" id="2.1.1.72"/>
    </reaction>
</comment>
<dbReference type="Pfam" id="PF07669">
    <property type="entry name" value="Eco57I"/>
    <property type="match status" value="1"/>
</dbReference>
<dbReference type="SUPFAM" id="SSF53335">
    <property type="entry name" value="S-adenosyl-L-methionine-dependent methyltransferases"/>
    <property type="match status" value="1"/>
</dbReference>
<dbReference type="PANTHER" id="PTHR33841">
    <property type="entry name" value="DNA METHYLTRANSFERASE YEEA-RELATED"/>
    <property type="match status" value="1"/>
</dbReference>
<dbReference type="InterPro" id="IPR003356">
    <property type="entry name" value="DNA_methylase_A-5"/>
</dbReference>
<dbReference type="InterPro" id="IPR011639">
    <property type="entry name" value="MethylTrfase_TaqI-like_dom"/>
</dbReference>
<evidence type="ECO:0000313" key="11">
    <source>
        <dbReference type="EMBL" id="HGK23558.1"/>
    </source>
</evidence>
<dbReference type="AlphaFoldDB" id="A0A7V3ZII1"/>
<keyword evidence="3 11" id="KW-0489">Methyltransferase</keyword>
<comment type="similarity">
    <text evidence="1">Belongs to the N(4)/N(6)-methyltransferase family.</text>
</comment>
<evidence type="ECO:0000259" key="10">
    <source>
        <dbReference type="Pfam" id="PF07669"/>
    </source>
</evidence>